<dbReference type="Proteomes" id="UP001172101">
    <property type="component" value="Unassembled WGS sequence"/>
</dbReference>
<protein>
    <recommendedName>
        <fullName evidence="4">Secreted protein</fullName>
    </recommendedName>
</protein>
<feature type="chain" id="PRO_5041445861" description="Secreted protein" evidence="1">
    <location>
        <begin position="30"/>
        <end position="135"/>
    </location>
</feature>
<comment type="caution">
    <text evidence="2">The sequence shown here is derived from an EMBL/GenBank/DDBJ whole genome shotgun (WGS) entry which is preliminary data.</text>
</comment>
<keyword evidence="3" id="KW-1185">Reference proteome</keyword>
<evidence type="ECO:0000256" key="1">
    <source>
        <dbReference type="SAM" id="SignalP"/>
    </source>
</evidence>
<name>A0AA40DFR6_9PEZI</name>
<dbReference type="EMBL" id="JAUIRO010000009">
    <property type="protein sequence ID" value="KAK0701794.1"/>
    <property type="molecule type" value="Genomic_DNA"/>
</dbReference>
<dbReference type="AlphaFoldDB" id="A0AA40DFR6"/>
<dbReference type="RefSeq" id="XP_060289458.1">
    <property type="nucleotide sequence ID" value="XM_060435531.1"/>
</dbReference>
<organism evidence="2 3">
    <name type="scientific">Lasiosphaeria miniovina</name>
    <dbReference type="NCBI Taxonomy" id="1954250"/>
    <lineage>
        <taxon>Eukaryota</taxon>
        <taxon>Fungi</taxon>
        <taxon>Dikarya</taxon>
        <taxon>Ascomycota</taxon>
        <taxon>Pezizomycotina</taxon>
        <taxon>Sordariomycetes</taxon>
        <taxon>Sordariomycetidae</taxon>
        <taxon>Sordariales</taxon>
        <taxon>Lasiosphaeriaceae</taxon>
        <taxon>Lasiosphaeria</taxon>
    </lineage>
</organism>
<accession>A0AA40DFR6</accession>
<sequence length="135" mass="15450">MLLMLSSSLFLFLCAILPLLACLSVGVICHQHPPVPAEWELLLACCVRGTRVPKSHYQNVNFGAWTNELCKGWYYMLEVVKKYDQEENTGLIFASFYGYVIFRFQSALSLNRFLSYSCLKWQQLVSFSSQMSGLT</sequence>
<evidence type="ECO:0000313" key="2">
    <source>
        <dbReference type="EMBL" id="KAK0701794.1"/>
    </source>
</evidence>
<proteinExistence type="predicted"/>
<evidence type="ECO:0008006" key="4">
    <source>
        <dbReference type="Google" id="ProtNLM"/>
    </source>
</evidence>
<keyword evidence="1" id="KW-0732">Signal</keyword>
<gene>
    <name evidence="2" type="ORF">B0T26DRAFT_530617</name>
</gene>
<dbReference type="GeneID" id="85318801"/>
<reference evidence="2" key="1">
    <citation type="submission" date="2023-06" db="EMBL/GenBank/DDBJ databases">
        <title>Genome-scale phylogeny and comparative genomics of the fungal order Sordariales.</title>
        <authorList>
            <consortium name="Lawrence Berkeley National Laboratory"/>
            <person name="Hensen N."/>
            <person name="Bonometti L."/>
            <person name="Westerberg I."/>
            <person name="Brannstrom I.O."/>
            <person name="Guillou S."/>
            <person name="Cros-Aarteil S."/>
            <person name="Calhoun S."/>
            <person name="Haridas S."/>
            <person name="Kuo A."/>
            <person name="Mondo S."/>
            <person name="Pangilinan J."/>
            <person name="Riley R."/>
            <person name="LaButti K."/>
            <person name="Andreopoulos B."/>
            <person name="Lipzen A."/>
            <person name="Chen C."/>
            <person name="Yanf M."/>
            <person name="Daum C."/>
            <person name="Ng V."/>
            <person name="Clum A."/>
            <person name="Steindorff A."/>
            <person name="Ohm R."/>
            <person name="Martin F."/>
            <person name="Silar P."/>
            <person name="Natvig D."/>
            <person name="Lalanne C."/>
            <person name="Gautier V."/>
            <person name="Ament-velasquez S.L."/>
            <person name="Kruys A."/>
            <person name="Hutchinson M.I."/>
            <person name="Powell A.J."/>
            <person name="Barry K."/>
            <person name="Miller A.N."/>
            <person name="Grigoriev I.V."/>
            <person name="Debuchy R."/>
            <person name="Gladieux P."/>
            <person name="Thoren M.H."/>
            <person name="Johannesson H."/>
        </authorList>
    </citation>
    <scope>NUCLEOTIDE SEQUENCE</scope>
    <source>
        <strain evidence="2">SMH2392-1A</strain>
    </source>
</reference>
<evidence type="ECO:0000313" key="3">
    <source>
        <dbReference type="Proteomes" id="UP001172101"/>
    </source>
</evidence>
<feature type="signal peptide" evidence="1">
    <location>
        <begin position="1"/>
        <end position="29"/>
    </location>
</feature>